<dbReference type="EMBL" id="CAOQHR010000001">
    <property type="protein sequence ID" value="CAI6268762.1"/>
    <property type="molecule type" value="Genomic_DNA"/>
</dbReference>
<protein>
    <submittedName>
        <fullName evidence="1">Uncharacterized protein</fullName>
    </submittedName>
</protein>
<accession>A0A9W4U4E3</accession>
<keyword evidence="2" id="KW-1185">Reference proteome</keyword>
<proteinExistence type="predicted"/>
<gene>
    <name evidence="1" type="ORF">PDIGIT_LOCUS1640</name>
</gene>
<dbReference type="AlphaFoldDB" id="A0A9W4U4E3"/>
<dbReference type="Proteomes" id="UP001152607">
    <property type="component" value="Unassembled WGS sequence"/>
</dbReference>
<name>A0A9W4U4E3_9PLEO</name>
<comment type="caution">
    <text evidence="1">The sequence shown here is derived from an EMBL/GenBank/DDBJ whole genome shotgun (WGS) entry which is preliminary data.</text>
</comment>
<organism evidence="1 2">
    <name type="scientific">Periconia digitata</name>
    <dbReference type="NCBI Taxonomy" id="1303443"/>
    <lineage>
        <taxon>Eukaryota</taxon>
        <taxon>Fungi</taxon>
        <taxon>Dikarya</taxon>
        <taxon>Ascomycota</taxon>
        <taxon>Pezizomycotina</taxon>
        <taxon>Dothideomycetes</taxon>
        <taxon>Pleosporomycetidae</taxon>
        <taxon>Pleosporales</taxon>
        <taxon>Massarineae</taxon>
        <taxon>Periconiaceae</taxon>
        <taxon>Periconia</taxon>
    </lineage>
</organism>
<evidence type="ECO:0000313" key="2">
    <source>
        <dbReference type="Proteomes" id="UP001152607"/>
    </source>
</evidence>
<reference evidence="1" key="1">
    <citation type="submission" date="2023-01" db="EMBL/GenBank/DDBJ databases">
        <authorList>
            <person name="Van Ghelder C."/>
            <person name="Rancurel C."/>
        </authorList>
    </citation>
    <scope>NUCLEOTIDE SEQUENCE</scope>
    <source>
        <strain evidence="1">CNCM I-4278</strain>
    </source>
</reference>
<evidence type="ECO:0000313" key="1">
    <source>
        <dbReference type="EMBL" id="CAI6268762.1"/>
    </source>
</evidence>
<sequence length="80" mass="8564">MTRQCRQARLPPPPYSRHLLIKDGTRHVCQLAFSLVQPIHEHCILVLASPGASTLLSIVSHSSPAAADFPGLSPADAESP</sequence>